<evidence type="ECO:0000256" key="7">
    <source>
        <dbReference type="ARBA" id="ARBA00033135"/>
    </source>
</evidence>
<dbReference type="RefSeq" id="WP_209352464.1">
    <property type="nucleotide sequence ID" value="NZ_JAGIYZ010000013.1"/>
</dbReference>
<evidence type="ECO:0000256" key="3">
    <source>
        <dbReference type="ARBA" id="ARBA00022491"/>
    </source>
</evidence>
<name>A0ABS4AWW0_9PROT</name>
<sequence length="108" mass="11513">MAQFDVHRNPGRLKDAIPFVVIVQSRRFDAHARRLVAPLLAADAAGADRYPDLAPRFTIEGRGVVLDPLQLQTVPREVLGPRVASLAADAHAARIIAAIDAVLSTSAG</sequence>
<evidence type="ECO:0000313" key="9">
    <source>
        <dbReference type="Proteomes" id="UP000680815"/>
    </source>
</evidence>
<accession>A0ABS4AWW0</accession>
<dbReference type="Pfam" id="PF01845">
    <property type="entry name" value="CcdB"/>
    <property type="match status" value="1"/>
</dbReference>
<keyword evidence="3" id="KW-0678">Repressor</keyword>
<keyword evidence="9" id="KW-1185">Reference proteome</keyword>
<evidence type="ECO:0000256" key="6">
    <source>
        <dbReference type="ARBA" id="ARBA00029628"/>
    </source>
</evidence>
<gene>
    <name evidence="8" type="ORF">J5Y09_14200</name>
</gene>
<dbReference type="InterPro" id="IPR002712">
    <property type="entry name" value="CcdB"/>
</dbReference>
<evidence type="ECO:0000313" key="8">
    <source>
        <dbReference type="EMBL" id="MBP0465072.1"/>
    </source>
</evidence>
<evidence type="ECO:0000256" key="5">
    <source>
        <dbReference type="ARBA" id="ARBA00023163"/>
    </source>
</evidence>
<protein>
    <recommendedName>
        <fullName evidence="2">Toxin CcdB</fullName>
    </recommendedName>
    <alternativeName>
        <fullName evidence="7">Cytotoxic protein CcdB</fullName>
    </alternativeName>
    <alternativeName>
        <fullName evidence="6">Protein LetD</fullName>
    </alternativeName>
</protein>
<dbReference type="SUPFAM" id="SSF50118">
    <property type="entry name" value="Cell growth inhibitor/plasmid maintenance toxic component"/>
    <property type="match status" value="1"/>
</dbReference>
<dbReference type="InterPro" id="IPR011067">
    <property type="entry name" value="Plasmid_toxin/cell-grow_inhib"/>
</dbReference>
<evidence type="ECO:0000256" key="2">
    <source>
        <dbReference type="ARBA" id="ARBA00015075"/>
    </source>
</evidence>
<keyword evidence="4" id="KW-0805">Transcription regulation</keyword>
<dbReference type="Proteomes" id="UP000680815">
    <property type="component" value="Unassembled WGS sequence"/>
</dbReference>
<dbReference type="Gene3D" id="2.30.30.110">
    <property type="match status" value="1"/>
</dbReference>
<reference evidence="8 9" key="1">
    <citation type="submission" date="2021-03" db="EMBL/GenBank/DDBJ databases">
        <authorList>
            <person name="So Y."/>
        </authorList>
    </citation>
    <scope>NUCLEOTIDE SEQUENCE [LARGE SCALE GENOMIC DNA]</scope>
    <source>
        <strain evidence="8 9">PWR1</strain>
    </source>
</reference>
<evidence type="ECO:0000256" key="1">
    <source>
        <dbReference type="ARBA" id="ARBA00005230"/>
    </source>
</evidence>
<evidence type="ECO:0000256" key="4">
    <source>
        <dbReference type="ARBA" id="ARBA00023015"/>
    </source>
</evidence>
<organism evidence="8 9">
    <name type="scientific">Roseomonas nitratireducens</name>
    <dbReference type="NCBI Taxonomy" id="2820810"/>
    <lineage>
        <taxon>Bacteria</taxon>
        <taxon>Pseudomonadati</taxon>
        <taxon>Pseudomonadota</taxon>
        <taxon>Alphaproteobacteria</taxon>
        <taxon>Acetobacterales</taxon>
        <taxon>Roseomonadaceae</taxon>
        <taxon>Roseomonas</taxon>
    </lineage>
</organism>
<comment type="similarity">
    <text evidence="1">Belongs to the CcdB toxin family.</text>
</comment>
<dbReference type="EMBL" id="JAGIYZ010000013">
    <property type="protein sequence ID" value="MBP0465072.1"/>
    <property type="molecule type" value="Genomic_DNA"/>
</dbReference>
<keyword evidence="5" id="KW-0804">Transcription</keyword>
<comment type="caution">
    <text evidence="8">The sequence shown here is derived from an EMBL/GenBank/DDBJ whole genome shotgun (WGS) entry which is preliminary data.</text>
</comment>
<proteinExistence type="inferred from homology"/>